<dbReference type="InterPro" id="IPR013098">
    <property type="entry name" value="Ig_I-set"/>
</dbReference>
<dbReference type="PROSITE" id="PS50835">
    <property type="entry name" value="IG_LIKE"/>
    <property type="match status" value="3"/>
</dbReference>
<dbReference type="PANTHER" id="PTHR47633">
    <property type="entry name" value="IMMUNOGLOBULIN"/>
    <property type="match status" value="1"/>
</dbReference>
<feature type="domain" description="Ig-like" evidence="5">
    <location>
        <begin position="129"/>
        <end position="319"/>
    </location>
</feature>
<dbReference type="InterPro" id="IPR003598">
    <property type="entry name" value="Ig_sub2"/>
</dbReference>
<dbReference type="Proteomes" id="UP001378592">
    <property type="component" value="Unassembled WGS sequence"/>
</dbReference>
<dbReference type="PANTHER" id="PTHR47633:SF4">
    <property type="entry name" value="MYOPALLADIN ISOFORM X1"/>
    <property type="match status" value="1"/>
</dbReference>
<dbReference type="Gene3D" id="2.60.40.10">
    <property type="entry name" value="Immunoglobulins"/>
    <property type="match status" value="4"/>
</dbReference>
<reference evidence="6 7" key="1">
    <citation type="submission" date="2024-03" db="EMBL/GenBank/DDBJ databases">
        <title>The genome assembly and annotation of the cricket Gryllus longicercus Weissman &amp; Gray.</title>
        <authorList>
            <person name="Szrajer S."/>
            <person name="Gray D."/>
            <person name="Ylla G."/>
        </authorList>
    </citation>
    <scope>NUCLEOTIDE SEQUENCE [LARGE SCALE GENOMIC DNA]</scope>
    <source>
        <strain evidence="6">DAG 2021-001</strain>
        <tissue evidence="6">Whole body minus gut</tissue>
    </source>
</reference>
<evidence type="ECO:0000256" key="1">
    <source>
        <dbReference type="ARBA" id="ARBA00004496"/>
    </source>
</evidence>
<feature type="compositionally biased region" description="Polar residues" evidence="4">
    <location>
        <begin position="1"/>
        <end position="11"/>
    </location>
</feature>
<evidence type="ECO:0000313" key="6">
    <source>
        <dbReference type="EMBL" id="KAK7873554.1"/>
    </source>
</evidence>
<evidence type="ECO:0000313" key="7">
    <source>
        <dbReference type="Proteomes" id="UP001378592"/>
    </source>
</evidence>
<dbReference type="SMART" id="SM00409">
    <property type="entry name" value="IG"/>
    <property type="match status" value="4"/>
</dbReference>
<evidence type="ECO:0000259" key="5">
    <source>
        <dbReference type="PROSITE" id="PS50835"/>
    </source>
</evidence>
<dbReference type="InterPro" id="IPR036179">
    <property type="entry name" value="Ig-like_dom_sf"/>
</dbReference>
<keyword evidence="7" id="KW-1185">Reference proteome</keyword>
<dbReference type="FunFam" id="2.60.40.10:FF:000107">
    <property type="entry name" value="Myosin, light chain kinase a"/>
    <property type="match status" value="1"/>
</dbReference>
<feature type="domain" description="Ig-like" evidence="5">
    <location>
        <begin position="23"/>
        <end position="113"/>
    </location>
</feature>
<dbReference type="GO" id="GO:0060298">
    <property type="term" value="P:positive regulation of sarcomere organization"/>
    <property type="evidence" value="ECO:0007669"/>
    <property type="project" value="UniProtKB-ARBA"/>
</dbReference>
<gene>
    <name evidence="6" type="ORF">R5R35_008797</name>
</gene>
<evidence type="ECO:0000256" key="3">
    <source>
        <dbReference type="ARBA" id="ARBA00023319"/>
    </source>
</evidence>
<comment type="caution">
    <text evidence="6">The sequence shown here is derived from an EMBL/GenBank/DDBJ whole genome shotgun (WGS) entry which is preliminary data.</text>
</comment>
<dbReference type="InterPro" id="IPR013783">
    <property type="entry name" value="Ig-like_fold"/>
</dbReference>
<dbReference type="GO" id="GO:0040017">
    <property type="term" value="P:positive regulation of locomotion"/>
    <property type="evidence" value="ECO:0007669"/>
    <property type="project" value="UniProtKB-ARBA"/>
</dbReference>
<feature type="region of interest" description="Disordered" evidence="4">
    <location>
        <begin position="1"/>
        <end position="25"/>
    </location>
</feature>
<dbReference type="AlphaFoldDB" id="A0AAN9ZIC2"/>
<evidence type="ECO:0000256" key="2">
    <source>
        <dbReference type="ARBA" id="ARBA00022490"/>
    </source>
</evidence>
<keyword evidence="2" id="KW-0963">Cytoplasm</keyword>
<dbReference type="FunFam" id="2.60.40.10:FF:000425">
    <property type="entry name" value="Myosin light chain kinase"/>
    <property type="match status" value="1"/>
</dbReference>
<dbReference type="SMART" id="SM00408">
    <property type="entry name" value="IGc2"/>
    <property type="match status" value="4"/>
</dbReference>
<dbReference type="Pfam" id="PF07679">
    <property type="entry name" value="I-set"/>
    <property type="match status" value="4"/>
</dbReference>
<accession>A0AAN9ZIC2</accession>
<dbReference type="SUPFAM" id="SSF48726">
    <property type="entry name" value="Immunoglobulin"/>
    <property type="match status" value="4"/>
</dbReference>
<dbReference type="GO" id="GO:0045989">
    <property type="term" value="P:positive regulation of striated muscle contraction"/>
    <property type="evidence" value="ECO:0007669"/>
    <property type="project" value="UniProtKB-ARBA"/>
</dbReference>
<dbReference type="InterPro" id="IPR007110">
    <property type="entry name" value="Ig-like_dom"/>
</dbReference>
<dbReference type="GO" id="GO:0005737">
    <property type="term" value="C:cytoplasm"/>
    <property type="evidence" value="ECO:0007669"/>
    <property type="project" value="UniProtKB-SubCell"/>
</dbReference>
<feature type="domain" description="Ig-like" evidence="5">
    <location>
        <begin position="335"/>
        <end position="424"/>
    </location>
</feature>
<dbReference type="FunFam" id="2.60.40.10:FF:001223">
    <property type="entry name" value="Sidekick cell adhesion molecule 1"/>
    <property type="match status" value="1"/>
</dbReference>
<sequence length="470" mass="52328">MLITLNSFQMSTDEDEEESGIAPHFSQPLKTRKINPKLPLTLECVVVGTPAPVIKWFARKQEITSLRGKKITYSAESGIATLKILKPTPEDFCSYCVQAVNSFGSAECRIDLSIGKGSKVHEPIVLEAPKITQPLEAKIVCYGESITLECQFEGTPLPSVKWYFKGKEISNTDVKITTSECKSCLQISEAYRQNSGKYEIQVLNCKGEARSSGTVSVTDPEPDMEEVIPPRFVKPLEAFAVAIGDVVILETFVQSYPTCSFQWFQHSLPITLSSELNVCPTTANHSVLLIDKALTHHTGAYTCRAENVGGSVTYTTTINVLSELSLEEVKVFESPRFVKKLSSVRVMDGEEFSFLCQVVGKPTPHITWFHENEPLKDEKDFRIYQDTEGVCKLSIDEVFPEDAGTYTCRAINSVGEAESSASLIVEAYEYVPDSEIADTELVCDNSDSEEDEISRKVSYWRSIYDPEYNS</sequence>
<proteinExistence type="predicted"/>
<dbReference type="InterPro" id="IPR003599">
    <property type="entry name" value="Ig_sub"/>
</dbReference>
<name>A0AAN9ZIC2_9ORTH</name>
<dbReference type="EMBL" id="JAZDUA010000012">
    <property type="protein sequence ID" value="KAK7873554.1"/>
    <property type="molecule type" value="Genomic_DNA"/>
</dbReference>
<keyword evidence="3" id="KW-0393">Immunoglobulin domain</keyword>
<comment type="subcellular location">
    <subcellularLocation>
        <location evidence="1">Cytoplasm</location>
    </subcellularLocation>
</comment>
<evidence type="ECO:0000256" key="4">
    <source>
        <dbReference type="SAM" id="MobiDB-lite"/>
    </source>
</evidence>
<protein>
    <recommendedName>
        <fullName evidence="5">Ig-like domain-containing protein</fullName>
    </recommendedName>
</protein>
<organism evidence="6 7">
    <name type="scientific">Gryllus longicercus</name>
    <dbReference type="NCBI Taxonomy" id="2509291"/>
    <lineage>
        <taxon>Eukaryota</taxon>
        <taxon>Metazoa</taxon>
        <taxon>Ecdysozoa</taxon>
        <taxon>Arthropoda</taxon>
        <taxon>Hexapoda</taxon>
        <taxon>Insecta</taxon>
        <taxon>Pterygota</taxon>
        <taxon>Neoptera</taxon>
        <taxon>Polyneoptera</taxon>
        <taxon>Orthoptera</taxon>
        <taxon>Ensifera</taxon>
        <taxon>Gryllidea</taxon>
        <taxon>Grylloidea</taxon>
        <taxon>Gryllidae</taxon>
        <taxon>Gryllinae</taxon>
        <taxon>Gryllus</taxon>
    </lineage>
</organism>